<sequence>MTKTCSIHEAELYMRVTRQLLLLQNDISHKWDFLGKENEKLNQLIDFSWKENQKKISNKSTSPNGNQKSNELEQKNYK</sequence>
<evidence type="ECO:0000313" key="2">
    <source>
        <dbReference type="EMBL" id="RNA04739.1"/>
    </source>
</evidence>
<gene>
    <name evidence="2" type="ORF">BpHYR1_048747</name>
</gene>
<evidence type="ECO:0000313" key="3">
    <source>
        <dbReference type="Proteomes" id="UP000276133"/>
    </source>
</evidence>
<dbReference type="EMBL" id="REGN01007985">
    <property type="protein sequence ID" value="RNA04739.1"/>
    <property type="molecule type" value="Genomic_DNA"/>
</dbReference>
<name>A0A3M7Q0U3_BRAPC</name>
<proteinExistence type="predicted"/>
<protein>
    <submittedName>
        <fullName evidence="2">Uncharacterized protein</fullName>
    </submittedName>
</protein>
<keyword evidence="3" id="KW-1185">Reference proteome</keyword>
<evidence type="ECO:0000256" key="1">
    <source>
        <dbReference type="SAM" id="MobiDB-lite"/>
    </source>
</evidence>
<dbReference type="Proteomes" id="UP000276133">
    <property type="component" value="Unassembled WGS sequence"/>
</dbReference>
<accession>A0A3M7Q0U3</accession>
<reference evidence="2 3" key="1">
    <citation type="journal article" date="2018" name="Sci. Rep.">
        <title>Genomic signatures of local adaptation to the degree of environmental predictability in rotifers.</title>
        <authorList>
            <person name="Franch-Gras L."/>
            <person name="Hahn C."/>
            <person name="Garcia-Roger E.M."/>
            <person name="Carmona M.J."/>
            <person name="Serra M."/>
            <person name="Gomez A."/>
        </authorList>
    </citation>
    <scope>NUCLEOTIDE SEQUENCE [LARGE SCALE GENOMIC DNA]</scope>
    <source>
        <strain evidence="2">HYR1</strain>
    </source>
</reference>
<organism evidence="2 3">
    <name type="scientific">Brachionus plicatilis</name>
    <name type="common">Marine rotifer</name>
    <name type="synonym">Brachionus muelleri</name>
    <dbReference type="NCBI Taxonomy" id="10195"/>
    <lineage>
        <taxon>Eukaryota</taxon>
        <taxon>Metazoa</taxon>
        <taxon>Spiralia</taxon>
        <taxon>Gnathifera</taxon>
        <taxon>Rotifera</taxon>
        <taxon>Eurotatoria</taxon>
        <taxon>Monogononta</taxon>
        <taxon>Pseudotrocha</taxon>
        <taxon>Ploima</taxon>
        <taxon>Brachionidae</taxon>
        <taxon>Brachionus</taxon>
    </lineage>
</organism>
<feature type="compositionally biased region" description="Polar residues" evidence="1">
    <location>
        <begin position="58"/>
        <end position="69"/>
    </location>
</feature>
<comment type="caution">
    <text evidence="2">The sequence shown here is derived from an EMBL/GenBank/DDBJ whole genome shotgun (WGS) entry which is preliminary data.</text>
</comment>
<dbReference type="AlphaFoldDB" id="A0A3M7Q0U3"/>
<feature type="region of interest" description="Disordered" evidence="1">
    <location>
        <begin position="55"/>
        <end position="78"/>
    </location>
</feature>